<dbReference type="EMBL" id="BSVB01000001">
    <property type="protein sequence ID" value="GMA96759.1"/>
    <property type="molecule type" value="Genomic_DNA"/>
</dbReference>
<evidence type="ECO:0000256" key="1">
    <source>
        <dbReference type="ARBA" id="ARBA00004651"/>
    </source>
</evidence>
<keyword evidence="7 8" id="KW-0472">Membrane</keyword>
<evidence type="ECO:0000256" key="6">
    <source>
        <dbReference type="ARBA" id="ARBA00022989"/>
    </source>
</evidence>
<feature type="transmembrane region" description="Helical" evidence="8">
    <location>
        <begin position="124"/>
        <end position="149"/>
    </location>
</feature>
<dbReference type="PANTHER" id="PTHR43302">
    <property type="entry name" value="TRANSPORTER ARSB-RELATED"/>
    <property type="match status" value="1"/>
</dbReference>
<accession>A0ABQ6KC01</accession>
<feature type="transmembrane region" description="Helical" evidence="8">
    <location>
        <begin position="45"/>
        <end position="66"/>
    </location>
</feature>
<gene>
    <name evidence="9" type="ORF">GCM10025881_35830</name>
</gene>
<feature type="transmembrane region" description="Helical" evidence="8">
    <location>
        <begin position="161"/>
        <end position="185"/>
    </location>
</feature>
<dbReference type="PANTHER" id="PTHR43302:SF5">
    <property type="entry name" value="TRANSPORTER ARSB-RELATED"/>
    <property type="match status" value="1"/>
</dbReference>
<evidence type="ECO:0000256" key="5">
    <source>
        <dbReference type="ARBA" id="ARBA00022849"/>
    </source>
</evidence>
<comment type="caution">
    <text evidence="9">The sequence shown here is derived from an EMBL/GenBank/DDBJ whole genome shotgun (WGS) entry which is preliminary data.</text>
</comment>
<evidence type="ECO:0000256" key="3">
    <source>
        <dbReference type="ARBA" id="ARBA00022475"/>
    </source>
</evidence>
<sequence length="188" mass="19056">MLFLVSGVVVIVLLPLLVSGIPPWMPACGAAVVLVAVTALRNRRALRLALVPWQLVLFASGLFLVVEAVHALGSGPVLAAIAGTGDGPLDLLRVAGTGLVGANAVDNLPAYLALEPAAGSPARIAALLVGVNAGPLITPWASLATLLWHGRLRALDVDLPWGRYLLLGLVAAPVTVALATLALALTAG</sequence>
<dbReference type="Proteomes" id="UP001157034">
    <property type="component" value="Unassembled WGS sequence"/>
</dbReference>
<dbReference type="InterPro" id="IPR000802">
    <property type="entry name" value="Arsenical_pump_ArsB"/>
</dbReference>
<comment type="similarity">
    <text evidence="2">Belongs to the ArsB family.</text>
</comment>
<evidence type="ECO:0000256" key="8">
    <source>
        <dbReference type="SAM" id="Phobius"/>
    </source>
</evidence>
<evidence type="ECO:0000256" key="4">
    <source>
        <dbReference type="ARBA" id="ARBA00022692"/>
    </source>
</evidence>
<keyword evidence="6 8" id="KW-1133">Transmembrane helix</keyword>
<organism evidence="9 10">
    <name type="scientific">Pseudolysinimonas kribbensis</name>
    <dbReference type="NCBI Taxonomy" id="433641"/>
    <lineage>
        <taxon>Bacteria</taxon>
        <taxon>Bacillati</taxon>
        <taxon>Actinomycetota</taxon>
        <taxon>Actinomycetes</taxon>
        <taxon>Micrococcales</taxon>
        <taxon>Microbacteriaceae</taxon>
        <taxon>Pseudolysinimonas</taxon>
    </lineage>
</organism>
<protein>
    <recommendedName>
        <fullName evidence="11">Arsenic transporter</fullName>
    </recommendedName>
</protein>
<evidence type="ECO:0000313" key="10">
    <source>
        <dbReference type="Proteomes" id="UP001157034"/>
    </source>
</evidence>
<evidence type="ECO:0000256" key="7">
    <source>
        <dbReference type="ARBA" id="ARBA00023136"/>
    </source>
</evidence>
<dbReference type="Pfam" id="PF02040">
    <property type="entry name" value="ArsB"/>
    <property type="match status" value="1"/>
</dbReference>
<evidence type="ECO:0000313" key="9">
    <source>
        <dbReference type="EMBL" id="GMA96759.1"/>
    </source>
</evidence>
<proteinExistence type="inferred from homology"/>
<keyword evidence="4 8" id="KW-0812">Transmembrane</keyword>
<keyword evidence="10" id="KW-1185">Reference proteome</keyword>
<comment type="subcellular location">
    <subcellularLocation>
        <location evidence="1">Cell membrane</location>
        <topology evidence="1">Multi-pass membrane protein</topology>
    </subcellularLocation>
</comment>
<evidence type="ECO:0008006" key="11">
    <source>
        <dbReference type="Google" id="ProtNLM"/>
    </source>
</evidence>
<keyword evidence="3" id="KW-1003">Cell membrane</keyword>
<evidence type="ECO:0000256" key="2">
    <source>
        <dbReference type="ARBA" id="ARBA00006433"/>
    </source>
</evidence>
<keyword evidence="5" id="KW-0059">Arsenical resistance</keyword>
<name>A0ABQ6KC01_9MICO</name>
<reference evidence="10" key="1">
    <citation type="journal article" date="2019" name="Int. J. Syst. Evol. Microbiol.">
        <title>The Global Catalogue of Microorganisms (GCM) 10K type strain sequencing project: providing services to taxonomists for standard genome sequencing and annotation.</title>
        <authorList>
            <consortium name="The Broad Institute Genomics Platform"/>
            <consortium name="The Broad Institute Genome Sequencing Center for Infectious Disease"/>
            <person name="Wu L."/>
            <person name="Ma J."/>
        </authorList>
    </citation>
    <scope>NUCLEOTIDE SEQUENCE [LARGE SCALE GENOMIC DNA]</scope>
    <source>
        <strain evidence="10">NBRC 108894</strain>
    </source>
</reference>